<dbReference type="GO" id="GO:0030286">
    <property type="term" value="C:dynein complex"/>
    <property type="evidence" value="ECO:0007669"/>
    <property type="project" value="InterPro"/>
</dbReference>
<comment type="caution">
    <text evidence="2">The sequence shown here is derived from an EMBL/GenBank/DDBJ whole genome shotgun (WGS) entry which is preliminary data.</text>
</comment>
<dbReference type="EMBL" id="SUNJ01007284">
    <property type="protein sequence ID" value="TPP62126.1"/>
    <property type="molecule type" value="Genomic_DNA"/>
</dbReference>
<dbReference type="InterPro" id="IPR011704">
    <property type="entry name" value="ATPase_dyneun-rel_AAA"/>
</dbReference>
<reference evidence="2 3" key="1">
    <citation type="submission" date="2019-04" db="EMBL/GenBank/DDBJ databases">
        <title>Annotation for the trematode Fasciola gigantica.</title>
        <authorList>
            <person name="Choi Y.-J."/>
        </authorList>
    </citation>
    <scope>NUCLEOTIDE SEQUENCE [LARGE SCALE GENOMIC DNA]</scope>
    <source>
        <strain evidence="2">Uganda_cow_1</strain>
    </source>
</reference>
<evidence type="ECO:0000259" key="1">
    <source>
        <dbReference type="Pfam" id="PF07728"/>
    </source>
</evidence>
<feature type="domain" description="ATPase dynein-related AAA" evidence="1">
    <location>
        <begin position="18"/>
        <end position="156"/>
    </location>
</feature>
<dbReference type="GO" id="GO:0045505">
    <property type="term" value="F:dynein intermediate chain binding"/>
    <property type="evidence" value="ECO:0007669"/>
    <property type="project" value="InterPro"/>
</dbReference>
<dbReference type="GO" id="GO:0007018">
    <property type="term" value="P:microtubule-based movement"/>
    <property type="evidence" value="ECO:0007669"/>
    <property type="project" value="InterPro"/>
</dbReference>
<dbReference type="SUPFAM" id="SSF52540">
    <property type="entry name" value="P-loop containing nucleoside triphosphate hydrolases"/>
    <property type="match status" value="1"/>
</dbReference>
<dbReference type="Proteomes" id="UP000316759">
    <property type="component" value="Unassembled WGS sequence"/>
</dbReference>
<dbReference type="OrthoDB" id="6266522at2759"/>
<accession>A0A504YPL2</accession>
<dbReference type="GO" id="GO:0051959">
    <property type="term" value="F:dynein light intermediate chain binding"/>
    <property type="evidence" value="ECO:0007669"/>
    <property type="project" value="InterPro"/>
</dbReference>
<dbReference type="Gene3D" id="3.40.50.300">
    <property type="entry name" value="P-loop containing nucleotide triphosphate hydrolases"/>
    <property type="match status" value="1"/>
</dbReference>
<dbReference type="PANTHER" id="PTHR45703:SF22">
    <property type="entry name" value="DYNEIN CYTOPLASMIC 2 HEAVY CHAIN 1"/>
    <property type="match status" value="1"/>
</dbReference>
<protein>
    <submittedName>
        <fullName evidence="2">Putative Cytoplasmic dynein heavy chain</fullName>
    </submittedName>
</protein>
<dbReference type="PANTHER" id="PTHR45703">
    <property type="entry name" value="DYNEIN HEAVY CHAIN"/>
    <property type="match status" value="1"/>
</dbReference>
<gene>
    <name evidence="2" type="ORF">FGIG_00843</name>
</gene>
<dbReference type="STRING" id="46835.A0A504YPL2"/>
<dbReference type="GO" id="GO:0005524">
    <property type="term" value="F:ATP binding"/>
    <property type="evidence" value="ECO:0007669"/>
    <property type="project" value="InterPro"/>
</dbReference>
<organism evidence="2 3">
    <name type="scientific">Fasciola gigantica</name>
    <name type="common">Giant liver fluke</name>
    <dbReference type="NCBI Taxonomy" id="46835"/>
    <lineage>
        <taxon>Eukaryota</taxon>
        <taxon>Metazoa</taxon>
        <taxon>Spiralia</taxon>
        <taxon>Lophotrochozoa</taxon>
        <taxon>Platyhelminthes</taxon>
        <taxon>Trematoda</taxon>
        <taxon>Digenea</taxon>
        <taxon>Plagiorchiida</taxon>
        <taxon>Echinostomata</taxon>
        <taxon>Echinostomatoidea</taxon>
        <taxon>Fasciolidae</taxon>
        <taxon>Fasciola</taxon>
    </lineage>
</organism>
<keyword evidence="3" id="KW-1185">Reference proteome</keyword>
<evidence type="ECO:0000313" key="3">
    <source>
        <dbReference type="Proteomes" id="UP000316759"/>
    </source>
</evidence>
<dbReference type="Pfam" id="PF07728">
    <property type="entry name" value="AAA_5"/>
    <property type="match status" value="1"/>
</dbReference>
<dbReference type="AlphaFoldDB" id="A0A504YPL2"/>
<dbReference type="InterPro" id="IPR026983">
    <property type="entry name" value="DHC"/>
</dbReference>
<name>A0A504YPL2_FASGI</name>
<sequence>MQIRKALEVYEQTKQRMGVVLVGPSGCGKSTVLTLLRLALSKIGHPVRYHVFNPKSMLRVQLLGRIDSDTREWTDGVLTHSARSVVKEDAEQHCWIVCDGDIDPEWVISRTRVWDDNRLLTLPSPVRADSIRDANVNFLFETHELTQASPATVSRMGVVYVSDEATDPKALVGAWLAQQTEADRGKLEMNAHQSCFLSVSRMGLSKCKNINLDLTKRFTTL</sequence>
<evidence type="ECO:0000313" key="2">
    <source>
        <dbReference type="EMBL" id="TPP62126.1"/>
    </source>
</evidence>
<proteinExistence type="predicted"/>
<dbReference type="GO" id="GO:0016887">
    <property type="term" value="F:ATP hydrolysis activity"/>
    <property type="evidence" value="ECO:0007669"/>
    <property type="project" value="InterPro"/>
</dbReference>
<dbReference type="InterPro" id="IPR027417">
    <property type="entry name" value="P-loop_NTPase"/>
</dbReference>